<evidence type="ECO:0000313" key="13">
    <source>
        <dbReference type="EMBL" id="KAF4084373.1"/>
    </source>
</evidence>
<dbReference type="GO" id="GO:0005509">
    <property type="term" value="F:calcium ion binding"/>
    <property type="evidence" value="ECO:0007669"/>
    <property type="project" value="TreeGrafter"/>
</dbReference>
<dbReference type="EC" id="3.1.1.4" evidence="2 10"/>
<dbReference type="InterPro" id="IPR000008">
    <property type="entry name" value="C2_dom"/>
</dbReference>
<comment type="subcellular location">
    <subcellularLocation>
        <location evidence="1">Cytoplasm</location>
    </subcellularLocation>
</comment>
<dbReference type="PROSITE" id="PS51210">
    <property type="entry name" value="PLA2C"/>
    <property type="match status" value="1"/>
</dbReference>
<evidence type="ECO:0000256" key="6">
    <source>
        <dbReference type="ARBA" id="ARBA00022837"/>
    </source>
</evidence>
<dbReference type="GO" id="GO:0046475">
    <property type="term" value="P:glycerophospholipid catabolic process"/>
    <property type="evidence" value="ECO:0007669"/>
    <property type="project" value="TreeGrafter"/>
</dbReference>
<comment type="catalytic activity">
    <reaction evidence="10">
        <text>a 1,2-diacyl-sn-glycero-3-phosphocholine + H2O = a 1-acyl-sn-glycero-3-phosphocholine + a fatty acid + H(+)</text>
        <dbReference type="Rhea" id="RHEA:15801"/>
        <dbReference type="ChEBI" id="CHEBI:15377"/>
        <dbReference type="ChEBI" id="CHEBI:15378"/>
        <dbReference type="ChEBI" id="CHEBI:28868"/>
        <dbReference type="ChEBI" id="CHEBI:57643"/>
        <dbReference type="ChEBI" id="CHEBI:58168"/>
        <dbReference type="EC" id="3.1.1.4"/>
    </reaction>
</comment>
<dbReference type="Pfam" id="PF00168">
    <property type="entry name" value="C2"/>
    <property type="match status" value="1"/>
</dbReference>
<keyword evidence="14" id="KW-1185">Reference proteome</keyword>
<sequence length="769" mass="86743">MKKELAPRWDLSVTVLRGKIERSYDYFSLPDLYVTLRLPTASACTLRTRTINNSGTPEWNETFHFRAFSQAKNILEINLYDEDIMRDNECTGILFDISTLKLGQKETKAFITDDKMKDKLWVEFEMTESSEAPVQYLTNGVLLAGPLSTLEVKLDKLPTGVQSEMLLKLQGAYNEDQVICKSKNISLMQNLRYYINKNLETEFELRMDNGSPVVAPVTLFGRNTTLSLPVAKETVNLHLNTVDSPEEDMKVRLDFDIPVEEKKFLVKRRQVVSCALQKFLNLKTPLDPNKSGGGSRAVDRHVRLYERTAKSLGLLDTISYITSVSGSTWATACLYSDPLWSKEGLDKVIASAQKELSKSTASLFSLHSWNYYHSELQNREKEGHSFSFIDIWGLVIEQLIFGKKHTGTLSDQKKAVSEGQNPLPIYTAVNMKKDTSGSVAPVTEWCEFTPYEVGFSKYGAFVPAETFGSEFYLGHVIKKLPETRISFLLGMWSSVFSANLVQLWSAYTGMIPSWVSQLGEKVDSVETDNMDSTLDTLRVSSGASVLCSFLTNCPIISTVFNFLRGFSLHNLYRKSPGFSPFNDADLDAFPNKLTPADSTLGLVDPGFAINTAFSPVLRPNRRADVILSLDYSWVEDRLQTLKETQKYCSDHKLPFPNIDFSKYKSEPTREVYVFEDEKNPDAPIVIHFPLVNISFKEYKAPGVNRRGKKDLDEGNIDVSSNSSPYNTMNITFQSEDVQRLVDLASYNIVNNREIVQNALKKALNKKSLG</sequence>
<evidence type="ECO:0000256" key="10">
    <source>
        <dbReference type="RuleBase" id="RU362102"/>
    </source>
</evidence>
<dbReference type="Gene3D" id="2.60.40.150">
    <property type="entry name" value="C2 domain"/>
    <property type="match status" value="1"/>
</dbReference>
<organism evidence="13 14">
    <name type="scientific">Ameiurus melas</name>
    <name type="common">Black bullhead</name>
    <name type="synonym">Silurus melas</name>
    <dbReference type="NCBI Taxonomy" id="219545"/>
    <lineage>
        <taxon>Eukaryota</taxon>
        <taxon>Metazoa</taxon>
        <taxon>Chordata</taxon>
        <taxon>Craniata</taxon>
        <taxon>Vertebrata</taxon>
        <taxon>Euteleostomi</taxon>
        <taxon>Actinopterygii</taxon>
        <taxon>Neopterygii</taxon>
        <taxon>Teleostei</taxon>
        <taxon>Ostariophysi</taxon>
        <taxon>Siluriformes</taxon>
        <taxon>Ictaluridae</taxon>
        <taxon>Ameiurus</taxon>
    </lineage>
</organism>
<evidence type="ECO:0000256" key="3">
    <source>
        <dbReference type="ARBA" id="ARBA00022490"/>
    </source>
</evidence>
<keyword evidence="8 9" id="KW-0443">Lipid metabolism</keyword>
<dbReference type="PROSITE" id="PS50004">
    <property type="entry name" value="C2"/>
    <property type="match status" value="1"/>
</dbReference>
<dbReference type="SMART" id="SM00022">
    <property type="entry name" value="PLAc"/>
    <property type="match status" value="1"/>
</dbReference>
<evidence type="ECO:0000256" key="1">
    <source>
        <dbReference type="ARBA" id="ARBA00004496"/>
    </source>
</evidence>
<dbReference type="InterPro" id="IPR002642">
    <property type="entry name" value="LysoPLipase_cat_dom"/>
</dbReference>
<feature type="domain" description="C2" evidence="11">
    <location>
        <begin position="1"/>
        <end position="110"/>
    </location>
</feature>
<keyword evidence="7 9" id="KW-0442">Lipid degradation</keyword>
<evidence type="ECO:0000256" key="2">
    <source>
        <dbReference type="ARBA" id="ARBA00013278"/>
    </source>
</evidence>
<keyword evidence="6 10" id="KW-0106">Calcium</keyword>
<dbReference type="Gene3D" id="3.40.1090.10">
    <property type="entry name" value="Cytosolic phospholipase A2 catalytic domain"/>
    <property type="match status" value="1"/>
</dbReference>
<dbReference type="InterPro" id="IPR035892">
    <property type="entry name" value="C2_domain_sf"/>
</dbReference>
<protein>
    <recommendedName>
        <fullName evidence="2 10">Phospholipase A2</fullName>
        <ecNumber evidence="2 10">3.1.1.4</ecNumber>
    </recommendedName>
</protein>
<accession>A0A7J6ANC4</accession>
<comment type="caution">
    <text evidence="13">The sequence shown here is derived from an EMBL/GenBank/DDBJ whole genome shotgun (WGS) entry which is preliminary data.</text>
</comment>
<dbReference type="InterPro" id="IPR016035">
    <property type="entry name" value="Acyl_Trfase/lysoPLipase"/>
</dbReference>
<evidence type="ECO:0000259" key="12">
    <source>
        <dbReference type="PROSITE" id="PS51210"/>
    </source>
</evidence>
<dbReference type="EMBL" id="JAAGNN010000010">
    <property type="protein sequence ID" value="KAF4084373.1"/>
    <property type="molecule type" value="Genomic_DNA"/>
</dbReference>
<evidence type="ECO:0000256" key="7">
    <source>
        <dbReference type="ARBA" id="ARBA00022963"/>
    </source>
</evidence>
<dbReference type="SMART" id="SM00239">
    <property type="entry name" value="C2"/>
    <property type="match status" value="1"/>
</dbReference>
<dbReference type="GO" id="GO:0005829">
    <property type="term" value="C:cytosol"/>
    <property type="evidence" value="ECO:0007669"/>
    <property type="project" value="TreeGrafter"/>
</dbReference>
<dbReference type="GO" id="GO:0005544">
    <property type="term" value="F:calcium-dependent phospholipid binding"/>
    <property type="evidence" value="ECO:0007669"/>
    <property type="project" value="TreeGrafter"/>
</dbReference>
<evidence type="ECO:0000259" key="11">
    <source>
        <dbReference type="PROSITE" id="PS50004"/>
    </source>
</evidence>
<reference evidence="13 14" key="1">
    <citation type="submission" date="2020-02" db="EMBL/GenBank/DDBJ databases">
        <title>A chromosome-scale genome assembly of the black bullhead catfish (Ameiurus melas).</title>
        <authorList>
            <person name="Wen M."/>
            <person name="Zham M."/>
            <person name="Cabau C."/>
            <person name="Klopp C."/>
            <person name="Donnadieu C."/>
            <person name="Roques C."/>
            <person name="Bouchez O."/>
            <person name="Lampietro C."/>
            <person name="Jouanno E."/>
            <person name="Herpin A."/>
            <person name="Louis A."/>
            <person name="Berthelot C."/>
            <person name="Parey E."/>
            <person name="Roest-Crollius H."/>
            <person name="Braasch I."/>
            <person name="Postlethwait J."/>
            <person name="Robinson-Rechavi M."/>
            <person name="Echchiki A."/>
            <person name="Begum T."/>
            <person name="Montfort J."/>
            <person name="Schartl M."/>
            <person name="Bobe J."/>
            <person name="Guiguen Y."/>
        </authorList>
    </citation>
    <scope>NUCLEOTIDE SEQUENCE [LARGE SCALE GENOMIC DNA]</scope>
    <source>
        <strain evidence="13">M_S1</strain>
        <tissue evidence="13">Blood</tissue>
    </source>
</reference>
<gene>
    <name evidence="13" type="ORF">AMELA_G00127920</name>
</gene>
<dbReference type="PANTHER" id="PTHR10728:SF32">
    <property type="entry name" value="CYTOSOLIC PHOSPHOLIPASE A2 BETA"/>
    <property type="match status" value="1"/>
</dbReference>
<evidence type="ECO:0000256" key="4">
    <source>
        <dbReference type="ARBA" id="ARBA00022723"/>
    </source>
</evidence>
<dbReference type="Proteomes" id="UP000593565">
    <property type="component" value="Unassembled WGS sequence"/>
</dbReference>
<dbReference type="PANTHER" id="PTHR10728">
    <property type="entry name" value="CYTOSOLIC PHOSPHOLIPASE A2"/>
    <property type="match status" value="1"/>
</dbReference>
<dbReference type="Pfam" id="PF01735">
    <property type="entry name" value="PLA2_B"/>
    <property type="match status" value="1"/>
</dbReference>
<keyword evidence="4 10" id="KW-0479">Metal-binding</keyword>
<evidence type="ECO:0000256" key="8">
    <source>
        <dbReference type="ARBA" id="ARBA00023098"/>
    </source>
</evidence>
<dbReference type="GO" id="GO:0047498">
    <property type="term" value="F:calcium-dependent phospholipase A2 activity"/>
    <property type="evidence" value="ECO:0007669"/>
    <property type="project" value="TreeGrafter"/>
</dbReference>
<keyword evidence="5 9" id="KW-0378">Hydrolase</keyword>
<keyword evidence="3 10" id="KW-0963">Cytoplasm</keyword>
<dbReference type="SUPFAM" id="SSF49562">
    <property type="entry name" value="C2 domain (Calcium/lipid-binding domain, CaLB)"/>
    <property type="match status" value="1"/>
</dbReference>
<name>A0A7J6ANC4_AMEME</name>
<comment type="domain">
    <text evidence="10">The N-terminal C2 domain associates with lipid membranes upon calcium binding.</text>
</comment>
<dbReference type="AlphaFoldDB" id="A0A7J6ANC4"/>
<proteinExistence type="predicted"/>
<evidence type="ECO:0000256" key="9">
    <source>
        <dbReference type="PROSITE-ProRule" id="PRU00555"/>
    </source>
</evidence>
<dbReference type="FunFam" id="2.60.40.150:FF:000030">
    <property type="entry name" value="Phospholipase A2"/>
    <property type="match status" value="1"/>
</dbReference>
<evidence type="ECO:0000313" key="14">
    <source>
        <dbReference type="Proteomes" id="UP000593565"/>
    </source>
</evidence>
<feature type="domain" description="PLA2c" evidence="12">
    <location>
        <begin position="243"/>
        <end position="769"/>
    </location>
</feature>
<evidence type="ECO:0000256" key="5">
    <source>
        <dbReference type="ARBA" id="ARBA00022801"/>
    </source>
</evidence>
<dbReference type="SUPFAM" id="SSF52151">
    <property type="entry name" value="FabD/lysophospholipase-like"/>
    <property type="match status" value="1"/>
</dbReference>